<dbReference type="InterPro" id="IPR004518">
    <property type="entry name" value="MazG-like_dom"/>
</dbReference>
<sequence length="112" mass="12265">MTQKQVREPMARYGLSLDPQIRMLDVASEVGELAKEVLKATGYGTKPLEKHAALEEELGDCLFSLLCLCESLGLEGETALDKALNKYEKRFAENGEIGHLVEGVPLPEECGT</sequence>
<dbReference type="Gene3D" id="1.10.287.1080">
    <property type="entry name" value="MazG-like"/>
    <property type="match status" value="1"/>
</dbReference>
<evidence type="ECO:0000313" key="3">
    <source>
        <dbReference type="Proteomes" id="UP000826793"/>
    </source>
</evidence>
<accession>A0A9D2MUE3</accession>
<protein>
    <submittedName>
        <fullName evidence="2">MazG-like family protein</fullName>
    </submittedName>
</protein>
<gene>
    <name evidence="2" type="ORF">H9710_03490</name>
</gene>
<evidence type="ECO:0000259" key="1">
    <source>
        <dbReference type="Pfam" id="PF03819"/>
    </source>
</evidence>
<reference evidence="2" key="2">
    <citation type="submission" date="2021-04" db="EMBL/GenBank/DDBJ databases">
        <authorList>
            <person name="Gilroy R."/>
        </authorList>
    </citation>
    <scope>NUCLEOTIDE SEQUENCE</scope>
    <source>
        <strain evidence="2">CHK185-1770</strain>
    </source>
</reference>
<dbReference type="PANTHER" id="PTHR42692">
    <property type="entry name" value="NUCLEOTIDE PYROPHOSPHOHYDROLASE"/>
    <property type="match status" value="1"/>
</dbReference>
<dbReference type="PANTHER" id="PTHR42692:SF2">
    <property type="entry name" value="IG HYPOTHETICAL 16995"/>
    <property type="match status" value="1"/>
</dbReference>
<dbReference type="CDD" id="cd11523">
    <property type="entry name" value="NTP-PPase"/>
    <property type="match status" value="1"/>
</dbReference>
<dbReference type="AlphaFoldDB" id="A0A9D2MUE3"/>
<organism evidence="2 3">
    <name type="scientific">Candidatus Acutalibacter pullicola</name>
    <dbReference type="NCBI Taxonomy" id="2838417"/>
    <lineage>
        <taxon>Bacteria</taxon>
        <taxon>Bacillati</taxon>
        <taxon>Bacillota</taxon>
        <taxon>Clostridia</taxon>
        <taxon>Eubacteriales</taxon>
        <taxon>Acutalibacteraceae</taxon>
        <taxon>Acutalibacter</taxon>
    </lineage>
</organism>
<proteinExistence type="predicted"/>
<name>A0A9D2MUE3_9FIRM</name>
<comment type="caution">
    <text evidence="2">The sequence shown here is derived from an EMBL/GenBank/DDBJ whole genome shotgun (WGS) entry which is preliminary data.</text>
</comment>
<feature type="domain" description="NTP pyrophosphohydrolase MazG-like" evidence="1">
    <location>
        <begin position="24"/>
        <end position="90"/>
    </location>
</feature>
<evidence type="ECO:0000313" key="2">
    <source>
        <dbReference type="EMBL" id="HJB97624.1"/>
    </source>
</evidence>
<dbReference type="SUPFAM" id="SSF101386">
    <property type="entry name" value="all-alpha NTP pyrophosphatases"/>
    <property type="match status" value="1"/>
</dbReference>
<reference evidence="2" key="1">
    <citation type="journal article" date="2021" name="PeerJ">
        <title>Extensive microbial diversity within the chicken gut microbiome revealed by metagenomics and culture.</title>
        <authorList>
            <person name="Gilroy R."/>
            <person name="Ravi A."/>
            <person name="Getino M."/>
            <person name="Pursley I."/>
            <person name="Horton D.L."/>
            <person name="Alikhan N.F."/>
            <person name="Baker D."/>
            <person name="Gharbi K."/>
            <person name="Hall N."/>
            <person name="Watson M."/>
            <person name="Adriaenssens E.M."/>
            <person name="Foster-Nyarko E."/>
            <person name="Jarju S."/>
            <person name="Secka A."/>
            <person name="Antonio M."/>
            <person name="Oren A."/>
            <person name="Chaudhuri R.R."/>
            <person name="La Ragione R."/>
            <person name="Hildebrand F."/>
            <person name="Pallen M.J."/>
        </authorList>
    </citation>
    <scope>NUCLEOTIDE SEQUENCE</scope>
    <source>
        <strain evidence="2">CHK185-1770</strain>
    </source>
</reference>
<dbReference type="InterPro" id="IPR047046">
    <property type="entry name" value="YpjD/YvdC"/>
</dbReference>
<dbReference type="Proteomes" id="UP000826793">
    <property type="component" value="Unassembled WGS sequence"/>
</dbReference>
<dbReference type="EMBL" id="DWXG01000031">
    <property type="protein sequence ID" value="HJB97624.1"/>
    <property type="molecule type" value="Genomic_DNA"/>
</dbReference>
<dbReference type="Pfam" id="PF03819">
    <property type="entry name" value="MazG"/>
    <property type="match status" value="1"/>
</dbReference>